<gene>
    <name evidence="3" type="primary">DNAJA2</name>
    <name evidence="3" type="ORF">AK812_SmicGene6238</name>
</gene>
<dbReference type="Proteomes" id="UP000186817">
    <property type="component" value="Unassembled WGS sequence"/>
</dbReference>
<protein>
    <submittedName>
        <fullName evidence="3">DnaJ-like subfamily A member 2</fullName>
    </submittedName>
</protein>
<dbReference type="OrthoDB" id="550424at2759"/>
<dbReference type="InterPro" id="IPR008971">
    <property type="entry name" value="HSP40/DnaJ_pept-bd"/>
</dbReference>
<dbReference type="GO" id="GO:0006457">
    <property type="term" value="P:protein folding"/>
    <property type="evidence" value="ECO:0007669"/>
    <property type="project" value="InterPro"/>
</dbReference>
<evidence type="ECO:0000313" key="3">
    <source>
        <dbReference type="EMBL" id="OLQ10104.1"/>
    </source>
</evidence>
<dbReference type="SUPFAM" id="SSF55486">
    <property type="entry name" value="Metalloproteases ('zincins'), catalytic domain"/>
    <property type="match status" value="1"/>
</dbReference>
<dbReference type="AlphaFoldDB" id="A0A1Q9ERR5"/>
<dbReference type="GO" id="GO:0051082">
    <property type="term" value="F:unfolded protein binding"/>
    <property type="evidence" value="ECO:0007669"/>
    <property type="project" value="InterPro"/>
</dbReference>
<dbReference type="Pfam" id="PF01400">
    <property type="entry name" value="Astacin"/>
    <property type="match status" value="1"/>
</dbReference>
<comment type="caution">
    <text evidence="3">The sequence shown here is derived from an EMBL/GenBank/DDBJ whole genome shotgun (WGS) entry which is preliminary data.</text>
</comment>
<feature type="region of interest" description="Disordered" evidence="1">
    <location>
        <begin position="325"/>
        <end position="351"/>
    </location>
</feature>
<feature type="domain" description="Peptidase M12A" evidence="2">
    <location>
        <begin position="381"/>
        <end position="439"/>
    </location>
</feature>
<dbReference type="GO" id="GO:0004222">
    <property type="term" value="F:metalloendopeptidase activity"/>
    <property type="evidence" value="ECO:0007669"/>
    <property type="project" value="InterPro"/>
</dbReference>
<dbReference type="Gene3D" id="2.60.260.20">
    <property type="entry name" value="Urease metallochaperone UreE, N-terminal domain"/>
    <property type="match status" value="1"/>
</dbReference>
<proteinExistence type="predicted"/>
<sequence>MHVLITMLRHLDGKSLDITGPQGKAVRPGEVWMLKGYGMPKRGNPRAHGDLLIRFEVDFPEALPADASRELLRPLLDPKVSQDVQEALGFLQAPFDEGPGKPSTRSSELQKAIQRQCDNGNGQKTTSCGANCEELRLALAAAQKALKGSGTAKWQELMDAMEALKVLMLLLEEPSAGMEHEERRTLVSMVLGRNVPDSYFLADEREVRAEDRHAEAIVFNCKKHKALQSAMEEIVEKSCVTFQEAPCKDLQPQRYVFTPCHCGSSLAEGKLREDISKDSDWRTFHALSLAVFVGCRSSLGSAFQNVLCPPAFLTPLVHSTVSTTNEQKLARDNEENTSITRTPPNPADHQVPFDYTGGPYVQMIDSEVGSGRNIRLNMGTGQKHEQSRPDRDHFLDIRWNNAFGPQMGPEGMNQGEDYMSIMHYSRFAFSKNSIAADMLASWLVSWTLNQLGKIGIDTQETLPASFKFNSSCIDIYERELDTFSPEAIITEDWFKVGTGYLLYVLSQGEGGEMLSPYISPVGHFTALDQLQGAKPALYLKRIVQVQAHCIRSLAIRQAQGMLWYQESIARITSWPQRMVKVGRWYTIAMISLPLPWAQLRWRQSHGSCEEQLPTACSKAVATNSNDQVAVAICADLAAFGDSVLPTAELRVQGYFYPCGSPCVLDADGAGIQPIQSFSESVLVSERWDSRPENASPRY</sequence>
<dbReference type="PANTHER" id="PTHR10127">
    <property type="entry name" value="DISCOIDIN, CUB, EGF, LAMININ , AND ZINC METALLOPROTEASE DOMAIN CONTAINING"/>
    <property type="match status" value="1"/>
</dbReference>
<reference evidence="3 4" key="1">
    <citation type="submission" date="2016-02" db="EMBL/GenBank/DDBJ databases">
        <title>Genome analysis of coral dinoflagellate symbionts highlights evolutionary adaptations to a symbiotic lifestyle.</title>
        <authorList>
            <person name="Aranda M."/>
            <person name="Li Y."/>
            <person name="Liew Y.J."/>
            <person name="Baumgarten S."/>
            <person name="Simakov O."/>
            <person name="Wilson M."/>
            <person name="Piel J."/>
            <person name="Ashoor H."/>
            <person name="Bougouffa S."/>
            <person name="Bajic V.B."/>
            <person name="Ryu T."/>
            <person name="Ravasi T."/>
            <person name="Bayer T."/>
            <person name="Micklem G."/>
            <person name="Kim H."/>
            <person name="Bhak J."/>
            <person name="Lajeunesse T.C."/>
            <person name="Voolstra C.R."/>
        </authorList>
    </citation>
    <scope>NUCLEOTIDE SEQUENCE [LARGE SCALE GENOMIC DNA]</scope>
    <source>
        <strain evidence="3 4">CCMP2467</strain>
    </source>
</reference>
<name>A0A1Q9ERR5_SYMMI</name>
<dbReference type="EMBL" id="LSRX01000084">
    <property type="protein sequence ID" value="OLQ10104.1"/>
    <property type="molecule type" value="Genomic_DNA"/>
</dbReference>
<keyword evidence="4" id="KW-1185">Reference proteome</keyword>
<dbReference type="SUPFAM" id="SSF49493">
    <property type="entry name" value="HSP40/DnaJ peptide-binding domain"/>
    <property type="match status" value="1"/>
</dbReference>
<dbReference type="Gene3D" id="3.40.390.10">
    <property type="entry name" value="Collagenase (Catalytic Domain)"/>
    <property type="match status" value="1"/>
</dbReference>
<dbReference type="PANTHER" id="PTHR10127:SF850">
    <property type="entry name" value="METALLOENDOPEPTIDASE"/>
    <property type="match status" value="1"/>
</dbReference>
<evidence type="ECO:0000259" key="2">
    <source>
        <dbReference type="Pfam" id="PF01400"/>
    </source>
</evidence>
<dbReference type="GO" id="GO:0006508">
    <property type="term" value="P:proteolysis"/>
    <property type="evidence" value="ECO:0007669"/>
    <property type="project" value="InterPro"/>
</dbReference>
<dbReference type="InterPro" id="IPR024079">
    <property type="entry name" value="MetalloPept_cat_dom_sf"/>
</dbReference>
<accession>A0A1Q9ERR5</accession>
<evidence type="ECO:0000313" key="4">
    <source>
        <dbReference type="Proteomes" id="UP000186817"/>
    </source>
</evidence>
<evidence type="ECO:0000256" key="1">
    <source>
        <dbReference type="SAM" id="MobiDB-lite"/>
    </source>
</evidence>
<dbReference type="InterPro" id="IPR001506">
    <property type="entry name" value="Peptidase_M12A"/>
</dbReference>
<organism evidence="3 4">
    <name type="scientific">Symbiodinium microadriaticum</name>
    <name type="common">Dinoflagellate</name>
    <name type="synonym">Zooxanthella microadriatica</name>
    <dbReference type="NCBI Taxonomy" id="2951"/>
    <lineage>
        <taxon>Eukaryota</taxon>
        <taxon>Sar</taxon>
        <taxon>Alveolata</taxon>
        <taxon>Dinophyceae</taxon>
        <taxon>Suessiales</taxon>
        <taxon>Symbiodiniaceae</taxon>
        <taxon>Symbiodinium</taxon>
    </lineage>
</organism>